<evidence type="ECO:0000256" key="5">
    <source>
        <dbReference type="ARBA" id="ARBA00022801"/>
    </source>
</evidence>
<proteinExistence type="predicted"/>
<dbReference type="InterPro" id="IPR038765">
    <property type="entry name" value="Papain-like_cys_pep_sf"/>
</dbReference>
<evidence type="ECO:0000256" key="3">
    <source>
        <dbReference type="ARBA" id="ARBA00022670"/>
    </source>
</evidence>
<accession>A0A2V1E8T2</accession>
<evidence type="ECO:0000256" key="7">
    <source>
        <dbReference type="SAM" id="Coils"/>
    </source>
</evidence>
<dbReference type="GO" id="GO:0070628">
    <property type="term" value="F:proteasome binding"/>
    <property type="evidence" value="ECO:0007669"/>
    <property type="project" value="TreeGrafter"/>
</dbReference>
<feature type="region of interest" description="Disordered" evidence="8">
    <location>
        <begin position="1"/>
        <end position="52"/>
    </location>
</feature>
<feature type="coiled-coil region" evidence="7">
    <location>
        <begin position="1056"/>
        <end position="1083"/>
    </location>
</feature>
<dbReference type="InterPro" id="IPR044635">
    <property type="entry name" value="UBP14-like"/>
</dbReference>
<evidence type="ECO:0000313" key="10">
    <source>
        <dbReference type="EMBL" id="PVI06943.1"/>
    </source>
</evidence>
<dbReference type="AlphaFoldDB" id="A0A2V1E8T2"/>
<dbReference type="OrthoDB" id="2420415at2759"/>
<keyword evidence="5" id="KW-0378">Hydrolase</keyword>
<evidence type="ECO:0000259" key="9">
    <source>
        <dbReference type="PROSITE" id="PS50235"/>
    </source>
</evidence>
<feature type="domain" description="USP" evidence="9">
    <location>
        <begin position="627"/>
        <end position="1154"/>
    </location>
</feature>
<sequence length="1214" mass="137962">MAMGKPGKTAPRLLQDLLTYDPRHEQRANRNLLTSSPPQFDPDSNDRRPAVSSKNCRHVLLEKVEQTYIPQPEQPFDPSVTYQVASFCKRCRFHFHVGVSYEIGADKDLLCQSSSNQYPLHHFVFEREEAYDGPALGVGGTHTAPRTHIFSCSAPRCPMRLFIRVMPPRITDADTQLLTDQALLRRRWEHSKQHAGDRADTAMARRVDAPDFLNRYLQDSLNPVQGKSRIPLLNRKFLKTFGKDCDGLLRRLGFQPGVELDQDGVETEVWHLPKTPPAKYPMEVKKPIFSERHIVEDARYELNEIILSFSEAERSGARTNPWDGKPSINDIEKILGCQDYDRVPGRTTRNTNHEEDHPYYAGLGTVGDFADRLLLFAYTRQKSVDPANHPYYFECLQDLAVGRKSMFLQEEVAMLASQDCVSRKDLEHAYRYFGIDPTHTSFITDEHIIGVFRSRMSDMGPNVANELRKHLRTIGQARDSEAIRVAANDTIETYEQALSWLSLEHHHEDDMVRTMYSVKTEENPKIARKAVEIIAQHRNSQRLRELLETGEMSGVPMDTADAYQLLGINDRTAPVDMQVLASSIDLMIEATPDMEGKYKEAMAIIERDQETTKQQQQPKYPLDSWPVGCANIGNTCYLNSVLQFLFTIKPLREMVLDCEKHMQDLDPEALEKKRVGRTAVSLARAETGQHFVRELKKLFEQMITSPTTSIRPDRTLAALALTRSDGLAEASTENAPEIANDAFIGPLLPPQETLVTGSRPPTPADSVMGNNGDAKSDTDSMKAMDLTASADAPNGTAETIPEPPSRPPPIPPRPQVSADTNFRKVEEVARQQDAAESINNVFDLLSCAFQGDGTLRDEEQDDWIKKYFFADVTTVRSKDGKETLKTDLQDTVAVTPKDRDQTLCAALDDEFGWSEAEPGVYKYEFFERLPPIQIFNARRLQFDPVAKRTVKNESHLSLDKTLYMDRYMKSTKSLSQDQLQDLRKQQWKLQDELRILDEKRKTLKETDFESAGKSIDLPNVLDETASFAEAVAEENDGSEDTAQDSNKLPVELRERAKKIRTIIEKIENRVTALEEEIDQVFANCKDHPYRLHAIFMHAGSASGGHYWIYIYDSQKQIWRKYNDETVSEESEQEILGKIERTNPPTSTGIVYVRQDVVEELTEAVHRKVEHATSMNGHTDVEMKDENSGWDTQTSVIRMDDEYPDLRVINGVEQE</sequence>
<dbReference type="GO" id="GO:0043161">
    <property type="term" value="P:proteasome-mediated ubiquitin-dependent protein catabolic process"/>
    <property type="evidence" value="ECO:0007669"/>
    <property type="project" value="InterPro"/>
</dbReference>
<keyword evidence="11" id="KW-1185">Reference proteome</keyword>
<dbReference type="Pfam" id="PF00443">
    <property type="entry name" value="UCH"/>
    <property type="match status" value="1"/>
</dbReference>
<evidence type="ECO:0000256" key="8">
    <source>
        <dbReference type="SAM" id="MobiDB-lite"/>
    </source>
</evidence>
<feature type="compositionally biased region" description="Pro residues" evidence="8">
    <location>
        <begin position="801"/>
        <end position="814"/>
    </location>
</feature>
<evidence type="ECO:0000256" key="2">
    <source>
        <dbReference type="ARBA" id="ARBA00012759"/>
    </source>
</evidence>
<dbReference type="Gene3D" id="3.90.70.10">
    <property type="entry name" value="Cysteine proteinases"/>
    <property type="match status" value="2"/>
</dbReference>
<gene>
    <name evidence="10" type="ORF">DM02DRAFT_379055</name>
</gene>
<dbReference type="InterPro" id="IPR028889">
    <property type="entry name" value="USP"/>
</dbReference>
<keyword evidence="6" id="KW-0788">Thiol protease</keyword>
<dbReference type="Pfam" id="PF13446">
    <property type="entry name" value="RPT"/>
    <property type="match status" value="2"/>
</dbReference>
<dbReference type="STRING" id="97972.A0A2V1E8T2"/>
<keyword evidence="3" id="KW-0645">Protease</keyword>
<organism evidence="10 11">
    <name type="scientific">Periconia macrospinosa</name>
    <dbReference type="NCBI Taxonomy" id="97972"/>
    <lineage>
        <taxon>Eukaryota</taxon>
        <taxon>Fungi</taxon>
        <taxon>Dikarya</taxon>
        <taxon>Ascomycota</taxon>
        <taxon>Pezizomycotina</taxon>
        <taxon>Dothideomycetes</taxon>
        <taxon>Pleosporomycetidae</taxon>
        <taxon>Pleosporales</taxon>
        <taxon>Massarineae</taxon>
        <taxon>Periconiaceae</taxon>
        <taxon>Periconia</taxon>
    </lineage>
</organism>
<evidence type="ECO:0000256" key="4">
    <source>
        <dbReference type="ARBA" id="ARBA00022786"/>
    </source>
</evidence>
<feature type="region of interest" description="Disordered" evidence="8">
    <location>
        <begin position="750"/>
        <end position="817"/>
    </location>
</feature>
<evidence type="ECO:0000313" key="11">
    <source>
        <dbReference type="Proteomes" id="UP000244855"/>
    </source>
</evidence>
<dbReference type="GO" id="GO:0016579">
    <property type="term" value="P:protein deubiquitination"/>
    <property type="evidence" value="ECO:0007669"/>
    <property type="project" value="InterPro"/>
</dbReference>
<name>A0A2V1E8T2_9PLEO</name>
<dbReference type="EMBL" id="KZ805306">
    <property type="protein sequence ID" value="PVI06943.1"/>
    <property type="molecule type" value="Genomic_DNA"/>
</dbReference>
<feature type="compositionally biased region" description="Polar residues" evidence="8">
    <location>
        <begin position="29"/>
        <end position="38"/>
    </location>
</feature>
<dbReference type="InterPro" id="IPR018200">
    <property type="entry name" value="USP_CS"/>
</dbReference>
<dbReference type="Proteomes" id="UP000244855">
    <property type="component" value="Unassembled WGS sequence"/>
</dbReference>
<protein>
    <recommendedName>
        <fullName evidence="2">ubiquitinyl hydrolase 1</fullName>
        <ecNumber evidence="2">3.4.19.12</ecNumber>
    </recommendedName>
</protein>
<dbReference type="PROSITE" id="PS00973">
    <property type="entry name" value="USP_2"/>
    <property type="match status" value="1"/>
</dbReference>
<keyword evidence="7" id="KW-0175">Coiled coil</keyword>
<dbReference type="EC" id="3.4.19.12" evidence="2"/>
<dbReference type="PANTHER" id="PTHR43982:SF6">
    <property type="entry name" value="UBIQUITIN CARBOXYL-TERMINAL HYDROLASE 2-RELATED"/>
    <property type="match status" value="1"/>
</dbReference>
<dbReference type="InterPro" id="IPR001394">
    <property type="entry name" value="Peptidase_C19_UCH"/>
</dbReference>
<keyword evidence="4" id="KW-0833">Ubl conjugation pathway</keyword>
<comment type="catalytic activity">
    <reaction evidence="1">
        <text>Thiol-dependent hydrolysis of ester, thioester, amide, peptide and isopeptide bonds formed by the C-terminal Gly of ubiquitin (a 76-residue protein attached to proteins as an intracellular targeting signal).</text>
        <dbReference type="EC" id="3.4.19.12"/>
    </reaction>
</comment>
<dbReference type="InterPro" id="IPR025305">
    <property type="entry name" value="UCH_repeat_domain"/>
</dbReference>
<evidence type="ECO:0000256" key="6">
    <source>
        <dbReference type="ARBA" id="ARBA00022807"/>
    </source>
</evidence>
<dbReference type="PROSITE" id="PS50235">
    <property type="entry name" value="USP_3"/>
    <property type="match status" value="1"/>
</dbReference>
<dbReference type="GO" id="GO:0061136">
    <property type="term" value="P:regulation of proteasomal protein catabolic process"/>
    <property type="evidence" value="ECO:0007669"/>
    <property type="project" value="TreeGrafter"/>
</dbReference>
<evidence type="ECO:0000256" key="1">
    <source>
        <dbReference type="ARBA" id="ARBA00000707"/>
    </source>
</evidence>
<dbReference type="GO" id="GO:0004843">
    <property type="term" value="F:cysteine-type deubiquitinase activity"/>
    <property type="evidence" value="ECO:0007669"/>
    <property type="project" value="UniProtKB-EC"/>
</dbReference>
<dbReference type="SUPFAM" id="SSF54001">
    <property type="entry name" value="Cysteine proteinases"/>
    <property type="match status" value="1"/>
</dbReference>
<reference evidence="10 11" key="1">
    <citation type="journal article" date="2018" name="Sci. Rep.">
        <title>Comparative genomics provides insights into the lifestyle and reveals functional heterogeneity of dark septate endophytic fungi.</title>
        <authorList>
            <person name="Knapp D.G."/>
            <person name="Nemeth J.B."/>
            <person name="Barry K."/>
            <person name="Hainaut M."/>
            <person name="Henrissat B."/>
            <person name="Johnson J."/>
            <person name="Kuo A."/>
            <person name="Lim J.H.P."/>
            <person name="Lipzen A."/>
            <person name="Nolan M."/>
            <person name="Ohm R.A."/>
            <person name="Tamas L."/>
            <person name="Grigoriev I.V."/>
            <person name="Spatafora J.W."/>
            <person name="Nagy L.G."/>
            <person name="Kovacs G.M."/>
        </authorList>
    </citation>
    <scope>NUCLEOTIDE SEQUENCE [LARGE SCALE GENOMIC DNA]</scope>
    <source>
        <strain evidence="10 11">DSE2036</strain>
    </source>
</reference>
<dbReference type="PANTHER" id="PTHR43982">
    <property type="entry name" value="UBIQUITIN CARBOXYL-TERMINAL HYDROLASE"/>
    <property type="match status" value="1"/>
</dbReference>